<dbReference type="AlphaFoldDB" id="A0AAV0GI15"/>
<evidence type="ECO:0000256" key="6">
    <source>
        <dbReference type="ARBA" id="ARBA00022801"/>
    </source>
</evidence>
<protein>
    <recommendedName>
        <fullName evidence="2">RNA helicase</fullName>
        <ecNumber evidence="2">3.6.4.13</ecNumber>
    </recommendedName>
</protein>
<keyword evidence="3" id="KW-0479">Metal-binding</keyword>
<keyword evidence="4" id="KW-0547">Nucleotide-binding</keyword>
<dbReference type="GO" id="GO:0005524">
    <property type="term" value="F:ATP binding"/>
    <property type="evidence" value="ECO:0007669"/>
    <property type="project" value="UniProtKB-KW"/>
</dbReference>
<dbReference type="GO" id="GO:0009536">
    <property type="term" value="C:plastid"/>
    <property type="evidence" value="ECO:0007669"/>
    <property type="project" value="UniProtKB-SubCell"/>
</dbReference>
<dbReference type="PROSITE" id="PS51192">
    <property type="entry name" value="HELICASE_ATP_BIND_1"/>
    <property type="match status" value="1"/>
</dbReference>
<dbReference type="SMART" id="SM00490">
    <property type="entry name" value="HELICc"/>
    <property type="match status" value="1"/>
</dbReference>
<evidence type="ECO:0000259" key="15">
    <source>
        <dbReference type="PROSITE" id="PS51195"/>
    </source>
</evidence>
<keyword evidence="7" id="KW-0347">Helicase</keyword>
<dbReference type="GO" id="GO:0016787">
    <property type="term" value="F:hydrolase activity"/>
    <property type="evidence" value="ECO:0007669"/>
    <property type="project" value="UniProtKB-KW"/>
</dbReference>
<evidence type="ECO:0000256" key="5">
    <source>
        <dbReference type="ARBA" id="ARBA00022771"/>
    </source>
</evidence>
<dbReference type="GO" id="GO:0003723">
    <property type="term" value="F:RNA binding"/>
    <property type="evidence" value="ECO:0007669"/>
    <property type="project" value="UniProtKB-KW"/>
</dbReference>
<keyword evidence="10" id="KW-0694">RNA-binding</keyword>
<evidence type="ECO:0000256" key="8">
    <source>
        <dbReference type="ARBA" id="ARBA00022833"/>
    </source>
</evidence>
<comment type="subcellular location">
    <subcellularLocation>
        <location evidence="1">Plastid</location>
    </subcellularLocation>
</comment>
<dbReference type="EMBL" id="CAMAPF010001134">
    <property type="protein sequence ID" value="CAH9147519.1"/>
    <property type="molecule type" value="Genomic_DNA"/>
</dbReference>
<dbReference type="GO" id="GO:0003724">
    <property type="term" value="F:RNA helicase activity"/>
    <property type="evidence" value="ECO:0007669"/>
    <property type="project" value="UniProtKB-EC"/>
</dbReference>
<reference evidence="16" key="1">
    <citation type="submission" date="2022-07" db="EMBL/GenBank/DDBJ databases">
        <authorList>
            <person name="Macas J."/>
            <person name="Novak P."/>
            <person name="Neumann P."/>
        </authorList>
    </citation>
    <scope>NUCLEOTIDE SEQUENCE</scope>
</reference>
<keyword evidence="6" id="KW-0378">Hydrolase</keyword>
<keyword evidence="9" id="KW-0067">ATP-binding</keyword>
<keyword evidence="17" id="KW-1185">Reference proteome</keyword>
<evidence type="ECO:0000256" key="10">
    <source>
        <dbReference type="ARBA" id="ARBA00022884"/>
    </source>
</evidence>
<dbReference type="PROSITE" id="PS51195">
    <property type="entry name" value="Q_MOTIF"/>
    <property type="match status" value="1"/>
</dbReference>
<dbReference type="InterPro" id="IPR014001">
    <property type="entry name" value="Helicase_ATP-bd"/>
</dbReference>
<dbReference type="Pfam" id="PF00270">
    <property type="entry name" value="DEAD"/>
    <property type="match status" value="1"/>
</dbReference>
<evidence type="ECO:0000256" key="11">
    <source>
        <dbReference type="ARBA" id="ARBA00047984"/>
    </source>
</evidence>
<proteinExistence type="predicted"/>
<evidence type="ECO:0000256" key="3">
    <source>
        <dbReference type="ARBA" id="ARBA00022723"/>
    </source>
</evidence>
<feature type="domain" description="Helicase C-terminal" evidence="14">
    <location>
        <begin position="338"/>
        <end position="503"/>
    </location>
</feature>
<dbReference type="GO" id="GO:0008270">
    <property type="term" value="F:zinc ion binding"/>
    <property type="evidence" value="ECO:0007669"/>
    <property type="project" value="UniProtKB-KW"/>
</dbReference>
<dbReference type="Gene3D" id="3.40.50.300">
    <property type="entry name" value="P-loop containing nucleotide triphosphate hydrolases"/>
    <property type="match status" value="2"/>
</dbReference>
<evidence type="ECO:0000256" key="1">
    <source>
        <dbReference type="ARBA" id="ARBA00004474"/>
    </source>
</evidence>
<sequence length="556" mass="62182">MGSMLVRSISDDKVGFRLFVVDLEEQHTDRSNCGEGNMCKRGREEEVYECWRGRKLASAYELAKGIEYSEPMFTGWKPPLGVRRISTKKQQSSARKQLRLRVKGEDIPPLIKRFEDMKFPEPILQKLRGKGILHPTPIQMQGLPVVLSGRDMIGVASTGCGKTLVFILPLIMIATQEEVMMPISPGEGPFGLIICPSRELANQTYQLVQEFSVAMKEGGYPELRSILCIGGGHPPLHLPLGSGVHIVVATPGRLKDMLAKKRVNLDSCRYMALDEADRLLDLGFEDDIREIMSYFKDQRQTLLFSATMPTRVHNLGISALVKPVTINVGSRPGAANINVTQRVKFVEADENKKRYVLRCLRRTDPPVIIFCKDKAVVDDIHLYLLQQGVDDVAAIHGGMDQAERHYSITSFKARKKDVLVATDVAAKGLDFPNIQHVINYDMPTEIENYVHRIGRTGRCGKRGIATTLISPSDAAAASHLLLDLKHLLKESKQRIPSFLRDKNDEAFKKSEGCSYCGGLGHQINVCFKLEKNQRSQQFSIHTINNYFGSGGYKAEM</sequence>
<evidence type="ECO:0000256" key="4">
    <source>
        <dbReference type="ARBA" id="ARBA00022741"/>
    </source>
</evidence>
<evidence type="ECO:0000313" key="17">
    <source>
        <dbReference type="Proteomes" id="UP001152523"/>
    </source>
</evidence>
<dbReference type="InterPro" id="IPR001650">
    <property type="entry name" value="Helicase_C-like"/>
</dbReference>
<organism evidence="16 17">
    <name type="scientific">Cuscuta epithymum</name>
    <dbReference type="NCBI Taxonomy" id="186058"/>
    <lineage>
        <taxon>Eukaryota</taxon>
        <taxon>Viridiplantae</taxon>
        <taxon>Streptophyta</taxon>
        <taxon>Embryophyta</taxon>
        <taxon>Tracheophyta</taxon>
        <taxon>Spermatophyta</taxon>
        <taxon>Magnoliopsida</taxon>
        <taxon>eudicotyledons</taxon>
        <taxon>Gunneridae</taxon>
        <taxon>Pentapetalae</taxon>
        <taxon>asterids</taxon>
        <taxon>lamiids</taxon>
        <taxon>Solanales</taxon>
        <taxon>Convolvulaceae</taxon>
        <taxon>Cuscuteae</taxon>
        <taxon>Cuscuta</taxon>
        <taxon>Cuscuta subgen. Cuscuta</taxon>
    </lineage>
</organism>
<keyword evidence="8" id="KW-0862">Zinc</keyword>
<name>A0AAV0GI15_9ASTE</name>
<comment type="caution">
    <text evidence="16">The sequence shown here is derived from an EMBL/GenBank/DDBJ whole genome shotgun (WGS) entry which is preliminary data.</text>
</comment>
<evidence type="ECO:0000256" key="2">
    <source>
        <dbReference type="ARBA" id="ARBA00012552"/>
    </source>
</evidence>
<dbReference type="PANTHER" id="PTHR47958">
    <property type="entry name" value="ATP-DEPENDENT RNA HELICASE DBP3"/>
    <property type="match status" value="1"/>
</dbReference>
<dbReference type="InterPro" id="IPR027417">
    <property type="entry name" value="P-loop_NTPase"/>
</dbReference>
<dbReference type="Proteomes" id="UP001152523">
    <property type="component" value="Unassembled WGS sequence"/>
</dbReference>
<dbReference type="InterPro" id="IPR011545">
    <property type="entry name" value="DEAD/DEAH_box_helicase_dom"/>
</dbReference>
<dbReference type="InterPro" id="IPR014014">
    <property type="entry name" value="RNA_helicase_DEAD_Q_motif"/>
</dbReference>
<evidence type="ECO:0000313" key="16">
    <source>
        <dbReference type="EMBL" id="CAH9147519.1"/>
    </source>
</evidence>
<gene>
    <name evidence="16" type="ORF">CEPIT_LOCUS43809</name>
</gene>
<evidence type="ECO:0000259" key="13">
    <source>
        <dbReference type="PROSITE" id="PS51192"/>
    </source>
</evidence>
<evidence type="ECO:0000259" key="14">
    <source>
        <dbReference type="PROSITE" id="PS51194"/>
    </source>
</evidence>
<accession>A0AAV0GI15</accession>
<evidence type="ECO:0000256" key="9">
    <source>
        <dbReference type="ARBA" id="ARBA00022840"/>
    </source>
</evidence>
<feature type="domain" description="DEAD-box RNA helicase Q" evidence="15">
    <location>
        <begin position="112"/>
        <end position="140"/>
    </location>
</feature>
<evidence type="ECO:0000256" key="7">
    <source>
        <dbReference type="ARBA" id="ARBA00022806"/>
    </source>
</evidence>
<dbReference type="SUPFAM" id="SSF52540">
    <property type="entry name" value="P-loop containing nucleoside triphosphate hydrolases"/>
    <property type="match status" value="1"/>
</dbReference>
<dbReference type="Pfam" id="PF00271">
    <property type="entry name" value="Helicase_C"/>
    <property type="match status" value="1"/>
</dbReference>
<feature type="domain" description="Helicase ATP-binding" evidence="13">
    <location>
        <begin position="143"/>
        <end position="326"/>
    </location>
</feature>
<dbReference type="CDD" id="cd18787">
    <property type="entry name" value="SF2_C_DEAD"/>
    <property type="match status" value="1"/>
</dbReference>
<keyword evidence="5" id="KW-0863">Zinc-finger</keyword>
<dbReference type="EC" id="3.6.4.13" evidence="2"/>
<dbReference type="PROSITE" id="PS51194">
    <property type="entry name" value="HELICASE_CTER"/>
    <property type="match status" value="1"/>
</dbReference>
<dbReference type="FunFam" id="3.40.50.300:FF:000657">
    <property type="entry name" value="Probable ATP-dependent RNA helicase DDX41"/>
    <property type="match status" value="1"/>
</dbReference>
<evidence type="ECO:0000256" key="12">
    <source>
        <dbReference type="PROSITE-ProRule" id="PRU00552"/>
    </source>
</evidence>
<dbReference type="SMART" id="SM00487">
    <property type="entry name" value="DEXDc"/>
    <property type="match status" value="1"/>
</dbReference>
<comment type="catalytic activity">
    <reaction evidence="11">
        <text>ATP + H2O = ADP + phosphate + H(+)</text>
        <dbReference type="Rhea" id="RHEA:13065"/>
        <dbReference type="ChEBI" id="CHEBI:15377"/>
        <dbReference type="ChEBI" id="CHEBI:15378"/>
        <dbReference type="ChEBI" id="CHEBI:30616"/>
        <dbReference type="ChEBI" id="CHEBI:43474"/>
        <dbReference type="ChEBI" id="CHEBI:456216"/>
        <dbReference type="EC" id="3.6.4.13"/>
    </reaction>
</comment>
<feature type="short sequence motif" description="Q motif" evidence="12">
    <location>
        <begin position="112"/>
        <end position="140"/>
    </location>
</feature>